<organism evidence="2 3">
    <name type="scientific">Azospirillum himalayense</name>
    <dbReference type="NCBI Taxonomy" id="654847"/>
    <lineage>
        <taxon>Bacteria</taxon>
        <taxon>Pseudomonadati</taxon>
        <taxon>Pseudomonadota</taxon>
        <taxon>Alphaproteobacteria</taxon>
        <taxon>Rhodospirillales</taxon>
        <taxon>Azospirillaceae</taxon>
        <taxon>Azospirillum</taxon>
    </lineage>
</organism>
<accession>A0ABW0FZH9</accession>
<proteinExistence type="predicted"/>
<dbReference type="RefSeq" id="WP_376993751.1">
    <property type="nucleotide sequence ID" value="NZ_JBHSLC010000004.1"/>
</dbReference>
<evidence type="ECO:0008006" key="4">
    <source>
        <dbReference type="Google" id="ProtNLM"/>
    </source>
</evidence>
<gene>
    <name evidence="2" type="ORF">ACFPMG_03020</name>
</gene>
<evidence type="ECO:0000313" key="2">
    <source>
        <dbReference type="EMBL" id="MFC5353969.1"/>
    </source>
</evidence>
<reference evidence="3" key="1">
    <citation type="journal article" date="2019" name="Int. J. Syst. Evol. Microbiol.">
        <title>The Global Catalogue of Microorganisms (GCM) 10K type strain sequencing project: providing services to taxonomists for standard genome sequencing and annotation.</title>
        <authorList>
            <consortium name="The Broad Institute Genomics Platform"/>
            <consortium name="The Broad Institute Genome Sequencing Center for Infectious Disease"/>
            <person name="Wu L."/>
            <person name="Ma J."/>
        </authorList>
    </citation>
    <scope>NUCLEOTIDE SEQUENCE [LARGE SCALE GENOMIC DNA]</scope>
    <source>
        <strain evidence="3">CCUG 58760</strain>
    </source>
</reference>
<keyword evidence="3" id="KW-1185">Reference proteome</keyword>
<feature type="compositionally biased region" description="Basic and acidic residues" evidence="1">
    <location>
        <begin position="176"/>
        <end position="188"/>
    </location>
</feature>
<dbReference type="EMBL" id="JBHSLC010000004">
    <property type="protein sequence ID" value="MFC5353969.1"/>
    <property type="molecule type" value="Genomic_DNA"/>
</dbReference>
<comment type="caution">
    <text evidence="2">The sequence shown here is derived from an EMBL/GenBank/DDBJ whole genome shotgun (WGS) entry which is preliminary data.</text>
</comment>
<name>A0ABW0FZH9_9PROT</name>
<sequence>MSTAKTGDANRLDQFLAFSAEMTAFGVVELQGTGQTEAYLRTVDGVVGTALVDELLAFHAEAPRAVGNEGRAARNAHLRRTIFGDGRLGPVARNIVKLWYSGVWYELPGAWTESYGPAPKDVTFVVSPSSYVEGLLWTAIGAHPAGAKAPGYGSWAVPPRIPRFADDPASPPAAEPVERTADAERIPA</sequence>
<evidence type="ECO:0000313" key="3">
    <source>
        <dbReference type="Proteomes" id="UP001596166"/>
    </source>
</evidence>
<evidence type="ECO:0000256" key="1">
    <source>
        <dbReference type="SAM" id="MobiDB-lite"/>
    </source>
</evidence>
<protein>
    <recommendedName>
        <fullName evidence="4">Membrane bound FAD containing D-sorbitol dehydrogenase</fullName>
    </recommendedName>
</protein>
<dbReference type="Proteomes" id="UP001596166">
    <property type="component" value="Unassembled WGS sequence"/>
</dbReference>
<feature type="region of interest" description="Disordered" evidence="1">
    <location>
        <begin position="163"/>
        <end position="188"/>
    </location>
</feature>